<accession>A0ACB9PTY9</accession>
<reference evidence="1 2" key="1">
    <citation type="journal article" date="2022" name="DNA Res.">
        <title>Chromosomal-level genome assembly of the orchid tree Bauhinia variegata (Leguminosae; Cercidoideae) supports the allotetraploid origin hypothesis of Bauhinia.</title>
        <authorList>
            <person name="Zhong Y."/>
            <person name="Chen Y."/>
            <person name="Zheng D."/>
            <person name="Pang J."/>
            <person name="Liu Y."/>
            <person name="Luo S."/>
            <person name="Meng S."/>
            <person name="Qian L."/>
            <person name="Wei D."/>
            <person name="Dai S."/>
            <person name="Zhou R."/>
        </authorList>
    </citation>
    <scope>NUCLEOTIDE SEQUENCE [LARGE SCALE GENOMIC DNA]</scope>
    <source>
        <strain evidence="1">BV-YZ2020</strain>
    </source>
</reference>
<keyword evidence="2" id="KW-1185">Reference proteome</keyword>
<evidence type="ECO:0000313" key="1">
    <source>
        <dbReference type="EMBL" id="KAI4351978.1"/>
    </source>
</evidence>
<name>A0ACB9PTY9_BAUVA</name>
<dbReference type="Proteomes" id="UP000828941">
    <property type="component" value="Chromosome 3"/>
</dbReference>
<comment type="caution">
    <text evidence="1">The sequence shown here is derived from an EMBL/GenBank/DDBJ whole genome shotgun (WGS) entry which is preliminary data.</text>
</comment>
<evidence type="ECO:0000313" key="2">
    <source>
        <dbReference type="Proteomes" id="UP000828941"/>
    </source>
</evidence>
<sequence>MTLTQRTCSSSFTYVWTYDVFLSFRGSNMSICLLEGLLKKSLKRIWVEKLFVKNPERNLATAVVCGGMRTFFMFYKKTRVPIKLKS</sequence>
<proteinExistence type="predicted"/>
<organism evidence="1 2">
    <name type="scientific">Bauhinia variegata</name>
    <name type="common">Purple orchid tree</name>
    <name type="synonym">Phanera variegata</name>
    <dbReference type="NCBI Taxonomy" id="167791"/>
    <lineage>
        <taxon>Eukaryota</taxon>
        <taxon>Viridiplantae</taxon>
        <taxon>Streptophyta</taxon>
        <taxon>Embryophyta</taxon>
        <taxon>Tracheophyta</taxon>
        <taxon>Spermatophyta</taxon>
        <taxon>Magnoliopsida</taxon>
        <taxon>eudicotyledons</taxon>
        <taxon>Gunneridae</taxon>
        <taxon>Pentapetalae</taxon>
        <taxon>rosids</taxon>
        <taxon>fabids</taxon>
        <taxon>Fabales</taxon>
        <taxon>Fabaceae</taxon>
        <taxon>Cercidoideae</taxon>
        <taxon>Cercideae</taxon>
        <taxon>Bauhiniinae</taxon>
        <taxon>Bauhinia</taxon>
    </lineage>
</organism>
<dbReference type="EMBL" id="CM039428">
    <property type="protein sequence ID" value="KAI4351978.1"/>
    <property type="molecule type" value="Genomic_DNA"/>
</dbReference>
<gene>
    <name evidence="1" type="ORF">L6164_006276</name>
</gene>
<protein>
    <submittedName>
        <fullName evidence="1">Uncharacterized protein</fullName>
    </submittedName>
</protein>